<dbReference type="Proteomes" id="UP000015106">
    <property type="component" value="Chromosome 5"/>
</dbReference>
<reference evidence="2" key="1">
    <citation type="journal article" date="2013" name="Nature">
        <title>Draft genome of the wheat A-genome progenitor Triticum urartu.</title>
        <authorList>
            <person name="Ling H.Q."/>
            <person name="Zhao S."/>
            <person name="Liu D."/>
            <person name="Wang J."/>
            <person name="Sun H."/>
            <person name="Zhang C."/>
            <person name="Fan H."/>
            <person name="Li D."/>
            <person name="Dong L."/>
            <person name="Tao Y."/>
            <person name="Gao C."/>
            <person name="Wu H."/>
            <person name="Li Y."/>
            <person name="Cui Y."/>
            <person name="Guo X."/>
            <person name="Zheng S."/>
            <person name="Wang B."/>
            <person name="Yu K."/>
            <person name="Liang Q."/>
            <person name="Yang W."/>
            <person name="Lou X."/>
            <person name="Chen J."/>
            <person name="Feng M."/>
            <person name="Jian J."/>
            <person name="Zhang X."/>
            <person name="Luo G."/>
            <person name="Jiang Y."/>
            <person name="Liu J."/>
            <person name="Wang Z."/>
            <person name="Sha Y."/>
            <person name="Zhang B."/>
            <person name="Wu H."/>
            <person name="Tang D."/>
            <person name="Shen Q."/>
            <person name="Xue P."/>
            <person name="Zou S."/>
            <person name="Wang X."/>
            <person name="Liu X."/>
            <person name="Wang F."/>
            <person name="Yang Y."/>
            <person name="An X."/>
            <person name="Dong Z."/>
            <person name="Zhang K."/>
            <person name="Zhang X."/>
            <person name="Luo M.C."/>
            <person name="Dvorak J."/>
            <person name="Tong Y."/>
            <person name="Wang J."/>
            <person name="Yang H."/>
            <person name="Li Z."/>
            <person name="Wang D."/>
            <person name="Zhang A."/>
            <person name="Wang J."/>
        </authorList>
    </citation>
    <scope>NUCLEOTIDE SEQUENCE</scope>
    <source>
        <strain evidence="2">cv. G1812</strain>
    </source>
</reference>
<evidence type="ECO:0000313" key="1">
    <source>
        <dbReference type="EnsemblPlants" id="TuG1812G0500001325.01.T01.cds424293"/>
    </source>
</evidence>
<proteinExistence type="predicted"/>
<dbReference type="AlphaFoldDB" id="A0A8R7QD82"/>
<reference evidence="1" key="2">
    <citation type="submission" date="2018-03" db="EMBL/GenBank/DDBJ databases">
        <title>The Triticum urartu genome reveals the dynamic nature of wheat genome evolution.</title>
        <authorList>
            <person name="Ling H."/>
            <person name="Ma B."/>
            <person name="Shi X."/>
            <person name="Liu H."/>
            <person name="Dong L."/>
            <person name="Sun H."/>
            <person name="Cao Y."/>
            <person name="Gao Q."/>
            <person name="Zheng S."/>
            <person name="Li Y."/>
            <person name="Yu Y."/>
            <person name="Du H."/>
            <person name="Qi M."/>
            <person name="Li Y."/>
            <person name="Yu H."/>
            <person name="Cui Y."/>
            <person name="Wang N."/>
            <person name="Chen C."/>
            <person name="Wu H."/>
            <person name="Zhao Y."/>
            <person name="Zhang J."/>
            <person name="Li Y."/>
            <person name="Zhou W."/>
            <person name="Zhang B."/>
            <person name="Hu W."/>
            <person name="Eijk M."/>
            <person name="Tang J."/>
            <person name="Witsenboer H."/>
            <person name="Zhao S."/>
            <person name="Li Z."/>
            <person name="Zhang A."/>
            <person name="Wang D."/>
            <person name="Liang C."/>
        </authorList>
    </citation>
    <scope>NUCLEOTIDE SEQUENCE [LARGE SCALE GENOMIC DNA]</scope>
    <source>
        <strain evidence="1">cv. G1812</strain>
    </source>
</reference>
<sequence>MDSAHSTCTGDALLDLVRSRTGAGGGQLRDAGHGGWGELCLPDPVQIKRWGGPSSDDEAKEVDGEVLRQGVPLDVSSGGSREAVTTWKGTWARAPLRRGEHR</sequence>
<reference evidence="1" key="3">
    <citation type="submission" date="2022-06" db="UniProtKB">
        <authorList>
            <consortium name="EnsemblPlants"/>
        </authorList>
    </citation>
    <scope>IDENTIFICATION</scope>
</reference>
<accession>A0A8R7QD82</accession>
<dbReference type="EnsemblPlants" id="TuG1812G0500001325.01.T01">
    <property type="protein sequence ID" value="TuG1812G0500001325.01.T01.cds424293"/>
    <property type="gene ID" value="TuG1812G0500001325.01"/>
</dbReference>
<organism evidence="1 2">
    <name type="scientific">Triticum urartu</name>
    <name type="common">Red wild einkorn</name>
    <name type="synonym">Crithodium urartu</name>
    <dbReference type="NCBI Taxonomy" id="4572"/>
    <lineage>
        <taxon>Eukaryota</taxon>
        <taxon>Viridiplantae</taxon>
        <taxon>Streptophyta</taxon>
        <taxon>Embryophyta</taxon>
        <taxon>Tracheophyta</taxon>
        <taxon>Spermatophyta</taxon>
        <taxon>Magnoliopsida</taxon>
        <taxon>Liliopsida</taxon>
        <taxon>Poales</taxon>
        <taxon>Poaceae</taxon>
        <taxon>BOP clade</taxon>
        <taxon>Pooideae</taxon>
        <taxon>Triticodae</taxon>
        <taxon>Triticeae</taxon>
        <taxon>Triticinae</taxon>
        <taxon>Triticum</taxon>
    </lineage>
</organism>
<keyword evidence="2" id="KW-1185">Reference proteome</keyword>
<protein>
    <submittedName>
        <fullName evidence="1">Uncharacterized protein</fullName>
    </submittedName>
</protein>
<name>A0A8R7QD82_TRIUA</name>
<dbReference type="Gramene" id="TuG1812G0500001325.01.T01">
    <property type="protein sequence ID" value="TuG1812G0500001325.01.T01.cds424293"/>
    <property type="gene ID" value="TuG1812G0500001325.01"/>
</dbReference>
<evidence type="ECO:0000313" key="2">
    <source>
        <dbReference type="Proteomes" id="UP000015106"/>
    </source>
</evidence>